<dbReference type="AlphaFoldDB" id="A0A9D4CII3"/>
<reference evidence="1" key="1">
    <citation type="journal article" date="2019" name="bioRxiv">
        <title>The Genome of the Zebra Mussel, Dreissena polymorpha: A Resource for Invasive Species Research.</title>
        <authorList>
            <person name="McCartney M.A."/>
            <person name="Auch B."/>
            <person name="Kono T."/>
            <person name="Mallez S."/>
            <person name="Zhang Y."/>
            <person name="Obille A."/>
            <person name="Becker A."/>
            <person name="Abrahante J.E."/>
            <person name="Garbe J."/>
            <person name="Badalamenti J.P."/>
            <person name="Herman A."/>
            <person name="Mangelson H."/>
            <person name="Liachko I."/>
            <person name="Sullivan S."/>
            <person name="Sone E.D."/>
            <person name="Koren S."/>
            <person name="Silverstein K.A.T."/>
            <person name="Beckman K.B."/>
            <person name="Gohl D.M."/>
        </authorList>
    </citation>
    <scope>NUCLEOTIDE SEQUENCE</scope>
    <source>
        <strain evidence="1">Duluth1</strain>
        <tissue evidence="1">Whole animal</tissue>
    </source>
</reference>
<reference evidence="1" key="2">
    <citation type="submission" date="2020-11" db="EMBL/GenBank/DDBJ databases">
        <authorList>
            <person name="McCartney M.A."/>
            <person name="Auch B."/>
            <person name="Kono T."/>
            <person name="Mallez S."/>
            <person name="Becker A."/>
            <person name="Gohl D.M."/>
            <person name="Silverstein K.A.T."/>
            <person name="Koren S."/>
            <person name="Bechman K.B."/>
            <person name="Herman A."/>
            <person name="Abrahante J.E."/>
            <person name="Garbe J."/>
        </authorList>
    </citation>
    <scope>NUCLEOTIDE SEQUENCE</scope>
    <source>
        <strain evidence="1">Duluth1</strain>
        <tissue evidence="1">Whole animal</tissue>
    </source>
</reference>
<gene>
    <name evidence="1" type="ORF">DPMN_050938</name>
</gene>
<sequence length="55" mass="6431">MLTNFRSTADIEGFHQHILMYCAKRYAYTPPVYRARNLLAALDNNMNVDRVPLMN</sequence>
<comment type="caution">
    <text evidence="1">The sequence shown here is derived from an EMBL/GenBank/DDBJ whole genome shotgun (WGS) entry which is preliminary data.</text>
</comment>
<dbReference type="EMBL" id="JAIWYP010000012">
    <property type="protein sequence ID" value="KAH3725108.1"/>
    <property type="molecule type" value="Genomic_DNA"/>
</dbReference>
<dbReference type="Proteomes" id="UP000828390">
    <property type="component" value="Unassembled WGS sequence"/>
</dbReference>
<proteinExistence type="predicted"/>
<protein>
    <submittedName>
        <fullName evidence="1">Uncharacterized protein</fullName>
    </submittedName>
</protein>
<keyword evidence="2" id="KW-1185">Reference proteome</keyword>
<evidence type="ECO:0000313" key="2">
    <source>
        <dbReference type="Proteomes" id="UP000828390"/>
    </source>
</evidence>
<accession>A0A9D4CII3</accession>
<evidence type="ECO:0000313" key="1">
    <source>
        <dbReference type="EMBL" id="KAH3725108.1"/>
    </source>
</evidence>
<organism evidence="1 2">
    <name type="scientific">Dreissena polymorpha</name>
    <name type="common">Zebra mussel</name>
    <name type="synonym">Mytilus polymorpha</name>
    <dbReference type="NCBI Taxonomy" id="45954"/>
    <lineage>
        <taxon>Eukaryota</taxon>
        <taxon>Metazoa</taxon>
        <taxon>Spiralia</taxon>
        <taxon>Lophotrochozoa</taxon>
        <taxon>Mollusca</taxon>
        <taxon>Bivalvia</taxon>
        <taxon>Autobranchia</taxon>
        <taxon>Heteroconchia</taxon>
        <taxon>Euheterodonta</taxon>
        <taxon>Imparidentia</taxon>
        <taxon>Neoheterodontei</taxon>
        <taxon>Myida</taxon>
        <taxon>Dreissenoidea</taxon>
        <taxon>Dreissenidae</taxon>
        <taxon>Dreissena</taxon>
    </lineage>
</organism>
<name>A0A9D4CII3_DREPO</name>